<comment type="caution">
    <text evidence="1">The sequence shown here is derived from an EMBL/GenBank/DDBJ whole genome shotgun (WGS) entry which is preliminary data.</text>
</comment>
<name>M3GTV5_9LEPT</name>
<proteinExistence type="predicted"/>
<reference evidence="1 2" key="1">
    <citation type="submission" date="2013-01" db="EMBL/GenBank/DDBJ databases">
        <authorList>
            <person name="Harkins D.M."/>
            <person name="Durkin A.S."/>
            <person name="Brinkac L.M."/>
            <person name="Haft D.H."/>
            <person name="Selengut J.D."/>
            <person name="Sanka R."/>
            <person name="DePew J."/>
            <person name="Purushe J."/>
            <person name="Tulsiani S.M."/>
            <person name="Graham G.C."/>
            <person name="Burns M.-A."/>
            <person name="Dohnt M.F."/>
            <person name="Smythe L.D."/>
            <person name="McKay D.B."/>
            <person name="Craig S.B."/>
            <person name="Vinetz J.M."/>
            <person name="Sutton G.G."/>
            <person name="Nierman W.C."/>
            <person name="Fouts D.E."/>
        </authorList>
    </citation>
    <scope>NUCLEOTIDE SEQUENCE [LARGE SCALE GENOMIC DNA]</scope>
    <source>
        <strain evidence="1 2">LT2116</strain>
    </source>
</reference>
<accession>M3GTV5</accession>
<dbReference type="AlphaFoldDB" id="M3GTV5"/>
<dbReference type="EMBL" id="AHOR02000067">
    <property type="protein sequence ID" value="EMF79955.1"/>
    <property type="molecule type" value="Genomic_DNA"/>
</dbReference>
<protein>
    <submittedName>
        <fullName evidence="1">Uncharacterized protein</fullName>
    </submittedName>
</protein>
<evidence type="ECO:0000313" key="2">
    <source>
        <dbReference type="Proteomes" id="UP000011770"/>
    </source>
</evidence>
<evidence type="ECO:0000313" key="1">
    <source>
        <dbReference type="EMBL" id="EMF79955.1"/>
    </source>
</evidence>
<gene>
    <name evidence="1" type="ORF">LEP1GSC188_1079</name>
</gene>
<sequence>MKIPRIIHEDVFKNAKNDMFLSYLASDYHQIEKTPGRKVCQEVK</sequence>
<organism evidence="1 2">
    <name type="scientific">Leptospira weilii serovar Topaz str. LT2116</name>
    <dbReference type="NCBI Taxonomy" id="1088540"/>
    <lineage>
        <taxon>Bacteria</taxon>
        <taxon>Pseudomonadati</taxon>
        <taxon>Spirochaetota</taxon>
        <taxon>Spirochaetia</taxon>
        <taxon>Leptospirales</taxon>
        <taxon>Leptospiraceae</taxon>
        <taxon>Leptospira</taxon>
    </lineage>
</organism>
<dbReference type="Proteomes" id="UP000011770">
    <property type="component" value="Unassembled WGS sequence"/>
</dbReference>